<dbReference type="OrthoDB" id="531564at2759"/>
<protein>
    <submittedName>
        <fullName evidence="2">Uncharacterized protein</fullName>
    </submittedName>
</protein>
<organism evidence="2 3">
    <name type="scientific">Caulochytrium protostelioides</name>
    <dbReference type="NCBI Taxonomy" id="1555241"/>
    <lineage>
        <taxon>Eukaryota</taxon>
        <taxon>Fungi</taxon>
        <taxon>Fungi incertae sedis</taxon>
        <taxon>Chytridiomycota</taxon>
        <taxon>Chytridiomycota incertae sedis</taxon>
        <taxon>Chytridiomycetes</taxon>
        <taxon>Caulochytriales</taxon>
        <taxon>Caulochytriaceae</taxon>
        <taxon>Caulochytrium</taxon>
    </lineage>
</organism>
<evidence type="ECO:0000313" key="3">
    <source>
        <dbReference type="Proteomes" id="UP000274922"/>
    </source>
</evidence>
<evidence type="ECO:0000313" key="2">
    <source>
        <dbReference type="EMBL" id="RKP03879.1"/>
    </source>
</evidence>
<keyword evidence="3" id="KW-1185">Reference proteome</keyword>
<dbReference type="AlphaFoldDB" id="A0A4V1IVF5"/>
<keyword evidence="1" id="KW-0472">Membrane</keyword>
<dbReference type="EMBL" id="ML014117">
    <property type="protein sequence ID" value="RKP03879.1"/>
    <property type="molecule type" value="Genomic_DNA"/>
</dbReference>
<accession>A0A4V1IVF5</accession>
<sequence>MAADEREARLLFVMTSSPVTPASGLGSRLRFGGYQPPKHIPYARTATAIGAGCWFFILYMINKEGGHHFLGHHPWEEPRILAYMDKVDAKYGTQYATKNMHH</sequence>
<keyword evidence="1" id="KW-0812">Transmembrane</keyword>
<reference evidence="3" key="1">
    <citation type="journal article" date="2018" name="Nat. Microbiol.">
        <title>Leveraging single-cell genomics to expand the fungal tree of life.</title>
        <authorList>
            <person name="Ahrendt S.R."/>
            <person name="Quandt C.A."/>
            <person name="Ciobanu D."/>
            <person name="Clum A."/>
            <person name="Salamov A."/>
            <person name="Andreopoulos B."/>
            <person name="Cheng J.F."/>
            <person name="Woyke T."/>
            <person name="Pelin A."/>
            <person name="Henrissat B."/>
            <person name="Reynolds N.K."/>
            <person name="Benny G.L."/>
            <person name="Smith M.E."/>
            <person name="James T.Y."/>
            <person name="Grigoriev I.V."/>
        </authorList>
    </citation>
    <scope>NUCLEOTIDE SEQUENCE [LARGE SCALE GENOMIC DNA]</scope>
    <source>
        <strain evidence="3">ATCC 52028</strain>
    </source>
</reference>
<keyword evidence="1" id="KW-1133">Transmembrane helix</keyword>
<name>A0A4V1IVF5_9FUNG</name>
<gene>
    <name evidence="2" type="ORF">CXG81DRAFT_23570</name>
</gene>
<feature type="transmembrane region" description="Helical" evidence="1">
    <location>
        <begin position="42"/>
        <end position="61"/>
    </location>
</feature>
<proteinExistence type="predicted"/>
<evidence type="ECO:0000256" key="1">
    <source>
        <dbReference type="SAM" id="Phobius"/>
    </source>
</evidence>
<dbReference type="Proteomes" id="UP000274922">
    <property type="component" value="Unassembled WGS sequence"/>
</dbReference>